<evidence type="ECO:0000256" key="1">
    <source>
        <dbReference type="SAM" id="MobiDB-lite"/>
    </source>
</evidence>
<dbReference type="Gene3D" id="2.60.40.4070">
    <property type="match status" value="1"/>
</dbReference>
<protein>
    <submittedName>
        <fullName evidence="3">Uncharacterized protein</fullName>
    </submittedName>
</protein>
<accession>A0A660SJW9</accession>
<dbReference type="EMBL" id="QNBD01000137">
    <property type="protein sequence ID" value="RKX70396.1"/>
    <property type="molecule type" value="Genomic_DNA"/>
</dbReference>
<dbReference type="SUPFAM" id="SSF49344">
    <property type="entry name" value="CBD9-like"/>
    <property type="match status" value="1"/>
</dbReference>
<organism evidence="3 4">
    <name type="scientific">candidate division TA06 bacterium</name>
    <dbReference type="NCBI Taxonomy" id="2250710"/>
    <lineage>
        <taxon>Bacteria</taxon>
        <taxon>Bacteria division TA06</taxon>
    </lineage>
</organism>
<comment type="caution">
    <text evidence="3">The sequence shown here is derived from an EMBL/GenBank/DDBJ whole genome shotgun (WGS) entry which is preliminary data.</text>
</comment>
<dbReference type="Proteomes" id="UP000271125">
    <property type="component" value="Unassembled WGS sequence"/>
</dbReference>
<keyword evidence="2" id="KW-0812">Transmembrane</keyword>
<feature type="compositionally biased region" description="Polar residues" evidence="1">
    <location>
        <begin position="8"/>
        <end position="19"/>
    </location>
</feature>
<gene>
    <name evidence="3" type="ORF">DRP43_03390</name>
</gene>
<keyword evidence="2" id="KW-1133">Transmembrane helix</keyword>
<sequence length="389" mass="43558">MNLHKTYPTRSPESLSFPRSQGPPWERVFFSSIFLLVISLSTAFATTAVDLSSRIVIDGVTDDFTSDEELFIKTPLSESQELDDDSWWGEYNDVKQIKVTWDNTYLYVAVDACCWDNNVILFIDIYDDYGIQNMLDLNTWKRAFKFYGTNPDFFLATWDTNSNPKFFKMREGSSITADEVTIRDSATFNTGNLNGGMEGAIPWETLYYDSLHTIQNYPKIKMLAVITTGADNLSGPDVAPDNLGGMPSNGNSMAVLDNYAEITIDGDGDGLPDIDISPKDSLSFFKTPPFKAISLDVNKVIFPNGKVFAPNKGEIIKCKLVTNRITTFNVEIYSVTGEHICNAVLFGEQEWQWDGRDGSNKLVPFGIYILRFVSDSGEISHNEAVVVIK</sequence>
<dbReference type="AlphaFoldDB" id="A0A660SJW9"/>
<proteinExistence type="predicted"/>
<feature type="region of interest" description="Disordered" evidence="1">
    <location>
        <begin position="1"/>
        <end position="21"/>
    </location>
</feature>
<name>A0A660SJW9_UNCT6</name>
<keyword evidence="2" id="KW-0472">Membrane</keyword>
<evidence type="ECO:0000313" key="4">
    <source>
        <dbReference type="Proteomes" id="UP000271125"/>
    </source>
</evidence>
<evidence type="ECO:0000313" key="3">
    <source>
        <dbReference type="EMBL" id="RKX70396.1"/>
    </source>
</evidence>
<feature type="transmembrane region" description="Helical" evidence="2">
    <location>
        <begin position="28"/>
        <end position="49"/>
    </location>
</feature>
<evidence type="ECO:0000256" key="2">
    <source>
        <dbReference type="SAM" id="Phobius"/>
    </source>
</evidence>
<reference evidence="3 4" key="1">
    <citation type="submission" date="2018-06" db="EMBL/GenBank/DDBJ databases">
        <title>Extensive metabolic versatility and redundancy in microbially diverse, dynamic hydrothermal sediments.</title>
        <authorList>
            <person name="Dombrowski N."/>
            <person name="Teske A."/>
            <person name="Baker B.J."/>
        </authorList>
    </citation>
    <scope>NUCLEOTIDE SEQUENCE [LARGE SCALE GENOMIC DNA]</scope>
    <source>
        <strain evidence="3">B10_G13</strain>
    </source>
</reference>